<feature type="chain" id="PRO_5019074847" evidence="1">
    <location>
        <begin position="24"/>
        <end position="176"/>
    </location>
</feature>
<keyword evidence="4" id="KW-1185">Reference proteome</keyword>
<dbReference type="Pfam" id="PF05036">
    <property type="entry name" value="SPOR"/>
    <property type="match status" value="1"/>
</dbReference>
<dbReference type="AlphaFoldDB" id="A0A433JN56"/>
<comment type="caution">
    <text evidence="3">The sequence shown here is derived from an EMBL/GenBank/DDBJ whole genome shotgun (WGS) entry which is preliminary data.</text>
</comment>
<dbReference type="Gene3D" id="3.30.70.1070">
    <property type="entry name" value="Sporulation related repeat"/>
    <property type="match status" value="1"/>
</dbReference>
<dbReference type="InterPro" id="IPR007730">
    <property type="entry name" value="SPOR-like_dom"/>
</dbReference>
<accession>A0A433JN56</accession>
<dbReference type="Proteomes" id="UP000288012">
    <property type="component" value="Unassembled WGS sequence"/>
</dbReference>
<dbReference type="OrthoDB" id="5653957at2"/>
<evidence type="ECO:0000313" key="3">
    <source>
        <dbReference type="EMBL" id="RUQ91533.1"/>
    </source>
</evidence>
<dbReference type="PROSITE" id="PS51257">
    <property type="entry name" value="PROKAR_LIPOPROTEIN"/>
    <property type="match status" value="1"/>
</dbReference>
<evidence type="ECO:0000256" key="1">
    <source>
        <dbReference type="SAM" id="SignalP"/>
    </source>
</evidence>
<name>A0A433JN56_9GAMM</name>
<dbReference type="InterPro" id="IPR036680">
    <property type="entry name" value="SPOR-like_sf"/>
</dbReference>
<keyword evidence="1" id="KW-0732">Signal</keyword>
<protein>
    <submittedName>
        <fullName evidence="3">SPOR domain-containing protein</fullName>
    </submittedName>
</protein>
<proteinExistence type="predicted"/>
<evidence type="ECO:0000313" key="4">
    <source>
        <dbReference type="Proteomes" id="UP000288012"/>
    </source>
</evidence>
<dbReference type="EMBL" id="RZGR01000001">
    <property type="protein sequence ID" value="RUQ91533.1"/>
    <property type="molecule type" value="Genomic_DNA"/>
</dbReference>
<feature type="domain" description="SPOR" evidence="2">
    <location>
        <begin position="102"/>
        <end position="165"/>
    </location>
</feature>
<reference evidence="3 4" key="1">
    <citation type="submission" date="2018-12" db="EMBL/GenBank/DDBJ databases">
        <title>Legionella sp,whole genome shotgun sequence.</title>
        <authorList>
            <person name="Wu H."/>
        </authorList>
    </citation>
    <scope>NUCLEOTIDE SEQUENCE [LARGE SCALE GENOMIC DNA]</scope>
    <source>
        <strain evidence="4">km714</strain>
    </source>
</reference>
<organism evidence="3 4">
    <name type="scientific">Legionella septentrionalis</name>
    <dbReference type="NCBI Taxonomy" id="2498109"/>
    <lineage>
        <taxon>Bacteria</taxon>
        <taxon>Pseudomonadati</taxon>
        <taxon>Pseudomonadota</taxon>
        <taxon>Gammaproteobacteria</taxon>
        <taxon>Legionellales</taxon>
        <taxon>Legionellaceae</taxon>
        <taxon>Legionella</taxon>
    </lineage>
</organism>
<gene>
    <name evidence="3" type="ORF">EKM59_00290</name>
</gene>
<sequence>MFKHLSILKLAVCSAALSGCVSYNPNGYTNYQTYTFEGTPIYPESYEDTYTRPQAQVSERKQVEVPDSYHVGAFHSPASHKDRDRDWVASQNPQGYTIELADDEKASLVAGKLVKAPKKNRMATVKYERGGRNYYKGLYGTYPSYEEAQEALNALPEDMKQGAQVKNWGSIQQVNE</sequence>
<feature type="signal peptide" evidence="1">
    <location>
        <begin position="1"/>
        <end position="23"/>
    </location>
</feature>
<evidence type="ECO:0000259" key="2">
    <source>
        <dbReference type="Pfam" id="PF05036"/>
    </source>
</evidence>
<dbReference type="RefSeq" id="WP_126953794.1">
    <property type="nucleotide sequence ID" value="NZ_RZGR01000001.1"/>
</dbReference>
<dbReference type="GO" id="GO:0042834">
    <property type="term" value="F:peptidoglycan binding"/>
    <property type="evidence" value="ECO:0007669"/>
    <property type="project" value="InterPro"/>
</dbReference>